<dbReference type="CDD" id="cd02136">
    <property type="entry name" value="PnbA_NfnB-like"/>
    <property type="match status" value="1"/>
</dbReference>
<dbReference type="Gene3D" id="3.40.109.10">
    <property type="entry name" value="NADH Oxidase"/>
    <property type="match status" value="1"/>
</dbReference>
<name>A0ABU9Y8D9_9SPHN</name>
<dbReference type="RefSeq" id="WP_343890167.1">
    <property type="nucleotide sequence ID" value="NZ_BAAAEH010000029.1"/>
</dbReference>
<reference evidence="2 3" key="1">
    <citation type="submission" date="2024-05" db="EMBL/GenBank/DDBJ databases">
        <authorList>
            <person name="Liu Q."/>
            <person name="Xin Y.-H."/>
        </authorList>
    </citation>
    <scope>NUCLEOTIDE SEQUENCE [LARGE SCALE GENOMIC DNA]</scope>
    <source>
        <strain evidence="2 3">CGMCC 1.10181</strain>
    </source>
</reference>
<dbReference type="PANTHER" id="PTHR23026">
    <property type="entry name" value="NADPH NITROREDUCTASE"/>
    <property type="match status" value="1"/>
</dbReference>
<dbReference type="PANTHER" id="PTHR23026:SF123">
    <property type="entry name" value="NAD(P)H NITROREDUCTASE RV3131-RELATED"/>
    <property type="match status" value="1"/>
</dbReference>
<feature type="domain" description="Nitroreductase" evidence="1">
    <location>
        <begin position="7"/>
        <end position="166"/>
    </location>
</feature>
<dbReference type="InterPro" id="IPR050627">
    <property type="entry name" value="Nitroreductase/BluB"/>
</dbReference>
<organism evidence="2 3">
    <name type="scientific">Sphingomonas oligophenolica</name>
    <dbReference type="NCBI Taxonomy" id="301154"/>
    <lineage>
        <taxon>Bacteria</taxon>
        <taxon>Pseudomonadati</taxon>
        <taxon>Pseudomonadota</taxon>
        <taxon>Alphaproteobacteria</taxon>
        <taxon>Sphingomonadales</taxon>
        <taxon>Sphingomonadaceae</taxon>
        <taxon>Sphingomonas</taxon>
    </lineage>
</organism>
<proteinExistence type="predicted"/>
<dbReference type="Proteomes" id="UP001419910">
    <property type="component" value="Unassembled WGS sequence"/>
</dbReference>
<keyword evidence="3" id="KW-1185">Reference proteome</keyword>
<gene>
    <name evidence="2" type="ORF">ABC974_20690</name>
</gene>
<dbReference type="SUPFAM" id="SSF55469">
    <property type="entry name" value="FMN-dependent nitroreductase-like"/>
    <property type="match status" value="1"/>
</dbReference>
<evidence type="ECO:0000313" key="2">
    <source>
        <dbReference type="EMBL" id="MEN2792059.1"/>
    </source>
</evidence>
<dbReference type="Pfam" id="PF00881">
    <property type="entry name" value="Nitroreductase"/>
    <property type="match status" value="1"/>
</dbReference>
<dbReference type="InterPro" id="IPR000415">
    <property type="entry name" value="Nitroreductase-like"/>
</dbReference>
<evidence type="ECO:0000313" key="3">
    <source>
        <dbReference type="Proteomes" id="UP001419910"/>
    </source>
</evidence>
<sequence length="187" mass="20357">MELLDAIYSRRAVREFTEDDVEEAQLRALIDAAIQAPSAVNRQPWCFSVVRDRALLARISREAKAHMLRSSPAALISHHFEQLLSDEAFDIFYHAPALIVISSVEDGPWAVPDCALAAQNLMLAARDAMLGSCWIGFAQGWLGTSEGKAALELPAGCVPVAPIIVGHPKVKAMAPVPRKAPEIHWIG</sequence>
<comment type="caution">
    <text evidence="2">The sequence shown here is derived from an EMBL/GenBank/DDBJ whole genome shotgun (WGS) entry which is preliminary data.</text>
</comment>
<dbReference type="EMBL" id="JBDIME010000023">
    <property type="protein sequence ID" value="MEN2792059.1"/>
    <property type="molecule type" value="Genomic_DNA"/>
</dbReference>
<dbReference type="InterPro" id="IPR029479">
    <property type="entry name" value="Nitroreductase"/>
</dbReference>
<evidence type="ECO:0000259" key="1">
    <source>
        <dbReference type="Pfam" id="PF00881"/>
    </source>
</evidence>
<accession>A0ABU9Y8D9</accession>
<protein>
    <submittedName>
        <fullName evidence="2">Nitroreductase</fullName>
    </submittedName>
</protein>